<keyword evidence="4" id="KW-1185">Reference proteome</keyword>
<evidence type="ECO:0000313" key="4">
    <source>
        <dbReference type="Proteomes" id="UP000639643"/>
    </source>
</evidence>
<evidence type="ECO:0000313" key="3">
    <source>
        <dbReference type="EMBL" id="KAF6843604.1"/>
    </source>
</evidence>
<protein>
    <submittedName>
        <fullName evidence="3">Transposase</fullName>
    </submittedName>
</protein>
<sequence length="108" mass="12257">MSQYTEDEVHQALEAIGNGKSLRQRFSVSQEAKLASWVRIQADLGLAPTHEQVREFAQRILNAIGDTKPLGKRWINAFIRRNPSVKVQRSRSIDSRRVNGASTEVIRD</sequence>
<dbReference type="PROSITE" id="PS51253">
    <property type="entry name" value="HTH_CENPB"/>
    <property type="match status" value="1"/>
</dbReference>
<dbReference type="Proteomes" id="UP000639643">
    <property type="component" value="Unassembled WGS sequence"/>
</dbReference>
<dbReference type="GO" id="GO:0003677">
    <property type="term" value="F:DNA binding"/>
    <property type="evidence" value="ECO:0007669"/>
    <property type="project" value="UniProtKB-KW"/>
</dbReference>
<comment type="caution">
    <text evidence="3">The sequence shown here is derived from an EMBL/GenBank/DDBJ whole genome shotgun (WGS) entry which is preliminary data.</text>
</comment>
<gene>
    <name evidence="3" type="ORF">CMUS01_01931</name>
</gene>
<dbReference type="SMART" id="SM00674">
    <property type="entry name" value="CENPB"/>
    <property type="match status" value="1"/>
</dbReference>
<reference evidence="3" key="1">
    <citation type="journal article" date="2020" name="Phytopathology">
        <title>Genome Sequence Resources of Colletotrichum truncatum, C. plurivorum, C. musicola, and C. sojae: Four Species Pathogenic to Soybean (Glycine max).</title>
        <authorList>
            <person name="Rogerio F."/>
            <person name="Boufleur T.R."/>
            <person name="Ciampi-Guillardi M."/>
            <person name="Sukno S.A."/>
            <person name="Thon M.R."/>
            <person name="Massola Junior N.S."/>
            <person name="Baroncelli R."/>
        </authorList>
    </citation>
    <scope>NUCLEOTIDE SEQUENCE</scope>
    <source>
        <strain evidence="3">LFN0074</strain>
    </source>
</reference>
<dbReference type="AlphaFoldDB" id="A0A8H6NW17"/>
<accession>A0A8H6NW17</accession>
<evidence type="ECO:0000256" key="1">
    <source>
        <dbReference type="ARBA" id="ARBA00023125"/>
    </source>
</evidence>
<dbReference type="InterPro" id="IPR006600">
    <property type="entry name" value="HTH_CenpB_DNA-bd_dom"/>
</dbReference>
<dbReference type="Pfam" id="PF03221">
    <property type="entry name" value="HTH_Tnp_Tc5"/>
    <property type="match status" value="1"/>
</dbReference>
<dbReference type="OrthoDB" id="5396311at2759"/>
<dbReference type="EMBL" id="WIGM01000036">
    <property type="protein sequence ID" value="KAF6843604.1"/>
    <property type="molecule type" value="Genomic_DNA"/>
</dbReference>
<organism evidence="3 4">
    <name type="scientific">Colletotrichum musicola</name>
    <dbReference type="NCBI Taxonomy" id="2175873"/>
    <lineage>
        <taxon>Eukaryota</taxon>
        <taxon>Fungi</taxon>
        <taxon>Dikarya</taxon>
        <taxon>Ascomycota</taxon>
        <taxon>Pezizomycotina</taxon>
        <taxon>Sordariomycetes</taxon>
        <taxon>Hypocreomycetidae</taxon>
        <taxon>Glomerellales</taxon>
        <taxon>Glomerellaceae</taxon>
        <taxon>Colletotrichum</taxon>
        <taxon>Colletotrichum orchidearum species complex</taxon>
    </lineage>
</organism>
<name>A0A8H6NW17_9PEZI</name>
<keyword evidence="1" id="KW-0238">DNA-binding</keyword>
<proteinExistence type="predicted"/>
<feature type="domain" description="HTH CENPB-type" evidence="2">
    <location>
        <begin position="18"/>
        <end position="88"/>
    </location>
</feature>
<evidence type="ECO:0000259" key="2">
    <source>
        <dbReference type="PROSITE" id="PS51253"/>
    </source>
</evidence>